<evidence type="ECO:0000313" key="2">
    <source>
        <dbReference type="Proteomes" id="UP000290582"/>
    </source>
</evidence>
<evidence type="ECO:0000313" key="1">
    <source>
        <dbReference type="EMBL" id="VEV55417.1"/>
    </source>
</evidence>
<gene>
    <name evidence="1" type="ORF">PVVCY_0600390</name>
</gene>
<protein>
    <submittedName>
        <fullName evidence="1">Uncharacterized protein</fullName>
    </submittedName>
</protein>
<dbReference type="AlphaFoldDB" id="A0A449BPL3"/>
<reference evidence="1 2" key="1">
    <citation type="submission" date="2019-01" db="EMBL/GenBank/DDBJ databases">
        <authorList>
            <person name="Ramaprasad A."/>
        </authorList>
    </citation>
    <scope>NUCLEOTIDE SEQUENCE [LARGE SCALE GENOMIC DNA]</scope>
</reference>
<dbReference type="KEGG" id="pvv:PVVCY_0600390"/>
<organism evidence="1 2">
    <name type="scientific">Plasmodium vinckei vinckei</name>
    <dbReference type="NCBI Taxonomy" id="54757"/>
    <lineage>
        <taxon>Eukaryota</taxon>
        <taxon>Sar</taxon>
        <taxon>Alveolata</taxon>
        <taxon>Apicomplexa</taxon>
        <taxon>Aconoidasida</taxon>
        <taxon>Haemosporida</taxon>
        <taxon>Plasmodiidae</taxon>
        <taxon>Plasmodium</taxon>
        <taxon>Plasmodium (Vinckeia)</taxon>
    </lineage>
</organism>
<dbReference type="Proteomes" id="UP000290582">
    <property type="component" value="Chromosome PVVCY_06"/>
</dbReference>
<accession>A0A449BPL3</accession>
<dbReference type="GeneID" id="59892986"/>
<dbReference type="EMBL" id="LR215062">
    <property type="protein sequence ID" value="VEV55417.1"/>
    <property type="molecule type" value="Genomic_DNA"/>
</dbReference>
<dbReference type="PROSITE" id="PS51257">
    <property type="entry name" value="PROKAR_LIPOPROTEIN"/>
    <property type="match status" value="1"/>
</dbReference>
<dbReference type="RefSeq" id="XP_037490253.1">
    <property type="nucleotide sequence ID" value="XM_037634104.1"/>
</dbReference>
<proteinExistence type="predicted"/>
<sequence length="42" mass="4801">MAIKYCLFIIIAYIVLLFSGCNGVIINRGNSTYSNIKFYTYV</sequence>
<name>A0A449BPL3_PLAVN</name>
<dbReference type="VEuPathDB" id="PlasmoDB:PVVCY_0600390"/>